<reference evidence="9" key="2">
    <citation type="submission" date="2016-02" db="EMBL/GenBank/DDBJ databases">
        <title>Draft genome sequence of five rapidly growing Mycobacterium species.</title>
        <authorList>
            <person name="Katahira K."/>
            <person name="Gotou Y."/>
            <person name="Iida K."/>
            <person name="Ogura Y."/>
            <person name="Hayashi T."/>
        </authorList>
    </citation>
    <scope>NUCLEOTIDE SEQUENCE [LARGE SCALE GENOMIC DNA]</scope>
    <source>
        <strain evidence="9">JCM15654</strain>
    </source>
</reference>
<dbReference type="GO" id="GO:0005524">
    <property type="term" value="F:ATP binding"/>
    <property type="evidence" value="ECO:0007669"/>
    <property type="project" value="UniProtKB-KW"/>
</dbReference>
<dbReference type="SUPFAM" id="SSF53613">
    <property type="entry name" value="Ribokinase-like"/>
    <property type="match status" value="1"/>
</dbReference>
<keyword evidence="5" id="KW-0067">ATP-binding</keyword>
<evidence type="ECO:0000256" key="3">
    <source>
        <dbReference type="ARBA" id="ARBA00022741"/>
    </source>
</evidence>
<dbReference type="RefSeq" id="WP_062828098.1">
    <property type="nucleotide sequence ID" value="NZ_BCSX01000016.1"/>
</dbReference>
<comment type="similarity">
    <text evidence="1">Belongs to the carbohydrate kinase PfkB family.</text>
</comment>
<sequence>MERTQPPAIITLTPNPALDITSSAEAVRPTDKIRCSDPHYDAGGGGINVAKVAHELGAAVCAVYPAGGSSGDLLTGLLLRDGVPVRRIAIDGATRESFTVNETNTGLQYRFVLPGPSLSFVDQQRCLRELRHQAASAGFVVASGSLPPGAAENFYQQVALVCAEAGARLVLDTSGCGLRHFTAGVFLLKASVRELREYAGRELATRSEQIAAARDIVACGQAQAVVVSLGPDGAMLITAAQALWFAAIPMRTVISGVGAGDAMVAAITVGLSRGWTLSDAVRYGIAAGASKLLTPGSQPCIRADVERFFAIADEPVVLEDESDGDVDASLSGSGALHRR</sequence>
<comment type="caution">
    <text evidence="8">The sequence shown here is derived from an EMBL/GenBank/DDBJ whole genome shotgun (WGS) entry which is preliminary data.</text>
</comment>
<evidence type="ECO:0000256" key="2">
    <source>
        <dbReference type="ARBA" id="ARBA00022679"/>
    </source>
</evidence>
<dbReference type="InterPro" id="IPR017583">
    <property type="entry name" value="Tagatose/fructose_Pkinase"/>
</dbReference>
<dbReference type="GO" id="GO:0003872">
    <property type="term" value="F:6-phosphofructokinase activity"/>
    <property type="evidence" value="ECO:0007669"/>
    <property type="project" value="TreeGrafter"/>
</dbReference>
<dbReference type="EMBL" id="BCSX01000016">
    <property type="protein sequence ID" value="GAS87156.1"/>
    <property type="molecule type" value="Genomic_DNA"/>
</dbReference>
<evidence type="ECO:0000313" key="9">
    <source>
        <dbReference type="Proteomes" id="UP000069620"/>
    </source>
</evidence>
<evidence type="ECO:0000313" key="8">
    <source>
        <dbReference type="EMBL" id="GAS87156.1"/>
    </source>
</evidence>
<organism evidence="8 9">
    <name type="scientific">Mycolicibacterium brisbanense</name>
    <dbReference type="NCBI Taxonomy" id="146020"/>
    <lineage>
        <taxon>Bacteria</taxon>
        <taxon>Bacillati</taxon>
        <taxon>Actinomycetota</taxon>
        <taxon>Actinomycetes</taxon>
        <taxon>Mycobacteriales</taxon>
        <taxon>Mycobacteriaceae</taxon>
        <taxon>Mycolicibacterium</taxon>
    </lineage>
</organism>
<dbReference type="PANTHER" id="PTHR46566">
    <property type="entry name" value="1-PHOSPHOFRUCTOKINASE-RELATED"/>
    <property type="match status" value="1"/>
</dbReference>
<dbReference type="Pfam" id="PF00294">
    <property type="entry name" value="PfkB"/>
    <property type="match status" value="1"/>
</dbReference>
<name>A0A100VWF0_9MYCO</name>
<reference evidence="9" key="1">
    <citation type="journal article" date="2016" name="Genome Announc.">
        <title>Draft Genome Sequences of Five Rapidly Growing Mycobacterium Species, M. thermoresistibile, M. fortuitum subsp. acetamidolyticum, M. canariasense, M. brisbanense, and M. novocastrense.</title>
        <authorList>
            <person name="Katahira K."/>
            <person name="Ogura Y."/>
            <person name="Gotoh Y."/>
            <person name="Hayashi T."/>
        </authorList>
    </citation>
    <scope>NUCLEOTIDE SEQUENCE [LARGE SCALE GENOMIC DNA]</scope>
    <source>
        <strain evidence="9">JCM15654</strain>
    </source>
</reference>
<dbReference type="GO" id="GO:0005829">
    <property type="term" value="C:cytosol"/>
    <property type="evidence" value="ECO:0007669"/>
    <property type="project" value="TreeGrafter"/>
</dbReference>
<protein>
    <submittedName>
        <fullName evidence="8">Phosphofructokinase pfkB</fullName>
    </submittedName>
</protein>
<dbReference type="PIRSF" id="PIRSF000535">
    <property type="entry name" value="1PFK/6PFK/LacC"/>
    <property type="match status" value="1"/>
</dbReference>
<keyword evidence="9" id="KW-1185">Reference proteome</keyword>
<dbReference type="AlphaFoldDB" id="A0A100VWF0"/>
<evidence type="ECO:0000259" key="7">
    <source>
        <dbReference type="Pfam" id="PF00294"/>
    </source>
</evidence>
<keyword evidence="4 8" id="KW-0418">Kinase</keyword>
<accession>A0A100VWF0</accession>
<gene>
    <name evidence="8" type="ORF">RMCB_1252</name>
</gene>
<evidence type="ECO:0000256" key="5">
    <source>
        <dbReference type="ARBA" id="ARBA00022840"/>
    </source>
</evidence>
<dbReference type="PANTHER" id="PTHR46566:SF2">
    <property type="entry name" value="ATP-DEPENDENT 6-PHOSPHOFRUCTOKINASE ISOZYME 2"/>
    <property type="match status" value="1"/>
</dbReference>
<evidence type="ECO:0000256" key="1">
    <source>
        <dbReference type="ARBA" id="ARBA00010688"/>
    </source>
</evidence>
<evidence type="ECO:0000256" key="4">
    <source>
        <dbReference type="ARBA" id="ARBA00022777"/>
    </source>
</evidence>
<feature type="domain" description="Carbohydrate kinase PfkB" evidence="7">
    <location>
        <begin position="22"/>
        <end position="301"/>
    </location>
</feature>
<dbReference type="Gene3D" id="3.40.1190.20">
    <property type="match status" value="1"/>
</dbReference>
<dbReference type="CDD" id="cd01164">
    <property type="entry name" value="FruK_PfkB_like"/>
    <property type="match status" value="1"/>
</dbReference>
<dbReference type="InterPro" id="IPR029056">
    <property type="entry name" value="Ribokinase-like"/>
</dbReference>
<evidence type="ECO:0000256" key="6">
    <source>
        <dbReference type="PIRNR" id="PIRNR000535"/>
    </source>
</evidence>
<dbReference type="STRING" id="146020.RMCB_1252"/>
<proteinExistence type="inferred from homology"/>
<dbReference type="Proteomes" id="UP000069620">
    <property type="component" value="Unassembled WGS sequence"/>
</dbReference>
<keyword evidence="2 6" id="KW-0808">Transferase</keyword>
<dbReference type="NCBIfam" id="TIGR03168">
    <property type="entry name" value="1-PFK"/>
    <property type="match status" value="1"/>
</dbReference>
<dbReference type="InterPro" id="IPR011611">
    <property type="entry name" value="PfkB_dom"/>
</dbReference>
<keyword evidence="3" id="KW-0547">Nucleotide-binding</keyword>
<dbReference type="OrthoDB" id="9801219at2"/>